<dbReference type="Proteomes" id="UP000824238">
    <property type="component" value="Unassembled WGS sequence"/>
</dbReference>
<dbReference type="Pfam" id="PF00939">
    <property type="entry name" value="Na_sulph_symp"/>
    <property type="match status" value="1"/>
</dbReference>
<feature type="transmembrane region" description="Helical" evidence="6">
    <location>
        <begin position="357"/>
        <end position="375"/>
    </location>
</feature>
<feature type="transmembrane region" description="Helical" evidence="6">
    <location>
        <begin position="442"/>
        <end position="460"/>
    </location>
</feature>
<organism evidence="7 8">
    <name type="scientific">Candidatus Scatomorpha intestinigallinarum</name>
    <dbReference type="NCBI Taxonomy" id="2840923"/>
    <lineage>
        <taxon>Bacteria</taxon>
        <taxon>Bacillati</taxon>
        <taxon>Bacillota</taxon>
        <taxon>Clostridia</taxon>
        <taxon>Eubacteriales</taxon>
        <taxon>Candidatus Scatomorpha</taxon>
    </lineage>
</organism>
<accession>A0A9D1J055</accession>
<dbReference type="EMBL" id="DVHH01000228">
    <property type="protein sequence ID" value="HIR55810.1"/>
    <property type="molecule type" value="Genomic_DNA"/>
</dbReference>
<dbReference type="InterPro" id="IPR001898">
    <property type="entry name" value="SLC13A/DASS"/>
</dbReference>
<name>A0A9D1J055_9FIRM</name>
<evidence type="ECO:0000256" key="6">
    <source>
        <dbReference type="SAM" id="Phobius"/>
    </source>
</evidence>
<keyword evidence="5 6" id="KW-0472">Membrane</keyword>
<evidence type="ECO:0000256" key="5">
    <source>
        <dbReference type="ARBA" id="ARBA00023136"/>
    </source>
</evidence>
<feature type="transmembrane region" description="Helical" evidence="6">
    <location>
        <begin position="217"/>
        <end position="237"/>
    </location>
</feature>
<feature type="transmembrane region" description="Helical" evidence="6">
    <location>
        <begin position="287"/>
        <end position="305"/>
    </location>
</feature>
<proteinExistence type="inferred from homology"/>
<reference evidence="7" key="1">
    <citation type="submission" date="2020-10" db="EMBL/GenBank/DDBJ databases">
        <authorList>
            <person name="Gilroy R."/>
        </authorList>
    </citation>
    <scope>NUCLEOTIDE SEQUENCE</scope>
    <source>
        <strain evidence="7">ChiGjej3B3-7149</strain>
    </source>
</reference>
<feature type="transmembrane region" description="Helical" evidence="6">
    <location>
        <begin position="182"/>
        <end position="201"/>
    </location>
</feature>
<dbReference type="GO" id="GO:0022857">
    <property type="term" value="F:transmembrane transporter activity"/>
    <property type="evidence" value="ECO:0007669"/>
    <property type="project" value="InterPro"/>
</dbReference>
<feature type="transmembrane region" description="Helical" evidence="6">
    <location>
        <begin position="382"/>
        <end position="409"/>
    </location>
</feature>
<evidence type="ECO:0000256" key="4">
    <source>
        <dbReference type="ARBA" id="ARBA00022989"/>
    </source>
</evidence>
<evidence type="ECO:0000256" key="3">
    <source>
        <dbReference type="ARBA" id="ARBA00022692"/>
    </source>
</evidence>
<keyword evidence="4 6" id="KW-1133">Transmembrane helix</keyword>
<comment type="caution">
    <text evidence="7">The sequence shown here is derived from an EMBL/GenBank/DDBJ whole genome shotgun (WGS) entry which is preliminary data.</text>
</comment>
<dbReference type="PANTHER" id="PTHR42826">
    <property type="entry name" value="DICARBOXYLATE TRANSPORTER 2.1, CHLOROPLASTIC"/>
    <property type="match status" value="1"/>
</dbReference>
<evidence type="ECO:0000313" key="7">
    <source>
        <dbReference type="EMBL" id="HIR55810.1"/>
    </source>
</evidence>
<comment type="subcellular location">
    <subcellularLocation>
        <location evidence="1">Membrane</location>
        <topology evidence="1">Multi-pass membrane protein</topology>
    </subcellularLocation>
</comment>
<dbReference type="GO" id="GO:0016020">
    <property type="term" value="C:membrane"/>
    <property type="evidence" value="ECO:0007669"/>
    <property type="project" value="UniProtKB-SubCell"/>
</dbReference>
<keyword evidence="3 6" id="KW-0812">Transmembrane</keyword>
<comment type="similarity">
    <text evidence="2">Belongs to the SLC13A/DASS transporter (TC 2.A.47) family. DIT1 subfamily.</text>
</comment>
<dbReference type="AlphaFoldDB" id="A0A9D1J055"/>
<feature type="transmembrane region" description="Helical" evidence="6">
    <location>
        <begin position="415"/>
        <end position="435"/>
    </location>
</feature>
<dbReference type="InterPro" id="IPR030676">
    <property type="entry name" value="CitT-rel"/>
</dbReference>
<evidence type="ECO:0000256" key="1">
    <source>
        <dbReference type="ARBA" id="ARBA00004141"/>
    </source>
</evidence>
<feature type="transmembrane region" description="Helical" evidence="6">
    <location>
        <begin position="9"/>
        <end position="29"/>
    </location>
</feature>
<evidence type="ECO:0000313" key="8">
    <source>
        <dbReference type="Proteomes" id="UP000824238"/>
    </source>
</evidence>
<evidence type="ECO:0000256" key="2">
    <source>
        <dbReference type="ARBA" id="ARBA00007349"/>
    </source>
</evidence>
<sequence length="466" mass="50337">MKKVPVRKLVFGILGVVLGLIIGFMAPPAELTVESMHYLGLLVWFICWMIGGVMPDFMTGITFLVLAVLLKLCDFTTAFSPFAGTTTWLLVGAFGVGAMLNKTGVLRRIAYVIMQLFPGTYTGQMLALYAAGIIVSPMMPSITAKAALMSPLSIPAAEAFGFEKNSKGATGLFMASYWSSGILGNFFFTGCVYVGTMMAYLDEQTIAMLNFWSWLKYFWPYLLVFAVGGFFILRILFQPKEYQPLPAGFVKAKLKELGPMSRDEKLSLIILVIMVAGWLTADLTGISVTIWSVIGLILMSGFGIFKPADFGARIPWTIITLIASISTLATLMGTYGIPDWLTAVLAPVLGPVASNQVLLIIAIGVVVFALRWGVASMFTSGALIYALFAGLGNALGMNTLVVVFIGYMGVQCWPFGAYNATLMAGLGSVNGLVEFNKIQKLTFVYSALVIVAALINLPIWKLTGLC</sequence>
<gene>
    <name evidence="7" type="ORF">IAD36_09485</name>
</gene>
<protein>
    <submittedName>
        <fullName evidence="7">Anion permease</fullName>
    </submittedName>
</protein>
<feature type="transmembrane region" description="Helical" evidence="6">
    <location>
        <begin position="112"/>
        <end position="135"/>
    </location>
</feature>
<reference evidence="7" key="2">
    <citation type="journal article" date="2021" name="PeerJ">
        <title>Extensive microbial diversity within the chicken gut microbiome revealed by metagenomics and culture.</title>
        <authorList>
            <person name="Gilroy R."/>
            <person name="Ravi A."/>
            <person name="Getino M."/>
            <person name="Pursley I."/>
            <person name="Horton D.L."/>
            <person name="Alikhan N.F."/>
            <person name="Baker D."/>
            <person name="Gharbi K."/>
            <person name="Hall N."/>
            <person name="Watson M."/>
            <person name="Adriaenssens E.M."/>
            <person name="Foster-Nyarko E."/>
            <person name="Jarju S."/>
            <person name="Secka A."/>
            <person name="Antonio M."/>
            <person name="Oren A."/>
            <person name="Chaudhuri R.R."/>
            <person name="La Ragione R."/>
            <person name="Hildebrand F."/>
            <person name="Pallen M.J."/>
        </authorList>
    </citation>
    <scope>NUCLEOTIDE SEQUENCE</scope>
    <source>
        <strain evidence="7">ChiGjej3B3-7149</strain>
    </source>
</reference>
<feature type="transmembrane region" description="Helical" evidence="6">
    <location>
        <begin position="41"/>
        <end position="70"/>
    </location>
</feature>
<feature type="transmembrane region" description="Helical" evidence="6">
    <location>
        <begin position="82"/>
        <end position="100"/>
    </location>
</feature>
<feature type="transmembrane region" description="Helical" evidence="6">
    <location>
        <begin position="317"/>
        <end position="337"/>
    </location>
</feature>